<name>A0A238Y2Q5_9RHOB</name>
<dbReference type="AlphaFoldDB" id="A0A238Y2Q5"/>
<dbReference type="Gene3D" id="3.30.565.10">
    <property type="entry name" value="Histidine kinase-like ATPase, C-terminal domain"/>
    <property type="match status" value="1"/>
</dbReference>
<evidence type="ECO:0000313" key="4">
    <source>
        <dbReference type="Proteomes" id="UP000198417"/>
    </source>
</evidence>
<sequence>MSDVPVFSHSLHATQDAVRATLVQAVAALSDTDISREQTGLTELVLAEVLNNIVEHAYAGRQDGQISLQVTRTGRMLRLDIRDQGTALLGERLPPARAVNLDVPRDELPEGGFGWYLIHRLAHQVEYRRSGADNHLAIRLDLDTLQ</sequence>
<proteinExistence type="predicted"/>
<dbReference type="CDD" id="cd16936">
    <property type="entry name" value="HATPase_RsbW-like"/>
    <property type="match status" value="1"/>
</dbReference>
<keyword evidence="4" id="KW-1185">Reference proteome</keyword>
<evidence type="ECO:0000256" key="1">
    <source>
        <dbReference type="ARBA" id="ARBA00022527"/>
    </source>
</evidence>
<dbReference type="Proteomes" id="UP000198417">
    <property type="component" value="Unassembled WGS sequence"/>
</dbReference>
<keyword evidence="3" id="KW-0808">Transferase</keyword>
<organism evidence="3 4">
    <name type="scientific">Puniceibacterium sediminis</name>
    <dbReference type="NCBI Taxonomy" id="1608407"/>
    <lineage>
        <taxon>Bacteria</taxon>
        <taxon>Pseudomonadati</taxon>
        <taxon>Pseudomonadota</taxon>
        <taxon>Alphaproteobacteria</taxon>
        <taxon>Rhodobacterales</taxon>
        <taxon>Paracoccaceae</taxon>
        <taxon>Puniceibacterium</taxon>
    </lineage>
</organism>
<protein>
    <submittedName>
        <fullName evidence="3">Serine/threonine-protein kinase RsbW</fullName>
    </submittedName>
</protein>
<dbReference type="PANTHER" id="PTHR35526:SF6">
    <property type="entry name" value="SLR1861 PROTEIN"/>
    <property type="match status" value="1"/>
</dbReference>
<feature type="domain" description="Histidine kinase/HSP90-like ATPase" evidence="2">
    <location>
        <begin position="12"/>
        <end position="139"/>
    </location>
</feature>
<dbReference type="SUPFAM" id="SSF55874">
    <property type="entry name" value="ATPase domain of HSP90 chaperone/DNA topoisomerase II/histidine kinase"/>
    <property type="match status" value="1"/>
</dbReference>
<dbReference type="InterPro" id="IPR036890">
    <property type="entry name" value="HATPase_C_sf"/>
</dbReference>
<accession>A0A238Y2Q5</accession>
<evidence type="ECO:0000259" key="2">
    <source>
        <dbReference type="Pfam" id="PF13581"/>
    </source>
</evidence>
<gene>
    <name evidence="3" type="ORF">SAMN06265370_11474</name>
</gene>
<dbReference type="PANTHER" id="PTHR35526">
    <property type="entry name" value="ANTI-SIGMA-F FACTOR RSBW-RELATED"/>
    <property type="match status" value="1"/>
</dbReference>
<dbReference type="GO" id="GO:0004674">
    <property type="term" value="F:protein serine/threonine kinase activity"/>
    <property type="evidence" value="ECO:0007669"/>
    <property type="project" value="UniProtKB-KW"/>
</dbReference>
<dbReference type="InterPro" id="IPR050267">
    <property type="entry name" value="Anti-sigma-factor_SerPK"/>
</dbReference>
<dbReference type="InterPro" id="IPR003594">
    <property type="entry name" value="HATPase_dom"/>
</dbReference>
<dbReference type="RefSeq" id="WP_176439153.1">
    <property type="nucleotide sequence ID" value="NZ_FZNN01000014.1"/>
</dbReference>
<dbReference type="Pfam" id="PF13581">
    <property type="entry name" value="HATPase_c_2"/>
    <property type="match status" value="1"/>
</dbReference>
<keyword evidence="1" id="KW-0723">Serine/threonine-protein kinase</keyword>
<reference evidence="3 4" key="1">
    <citation type="submission" date="2017-06" db="EMBL/GenBank/DDBJ databases">
        <authorList>
            <person name="Kim H.J."/>
            <person name="Triplett B.A."/>
        </authorList>
    </citation>
    <scope>NUCLEOTIDE SEQUENCE [LARGE SCALE GENOMIC DNA]</scope>
    <source>
        <strain evidence="3 4">DSM 29052</strain>
    </source>
</reference>
<keyword evidence="3" id="KW-0418">Kinase</keyword>
<evidence type="ECO:0000313" key="3">
    <source>
        <dbReference type="EMBL" id="SNR65407.1"/>
    </source>
</evidence>
<dbReference type="EMBL" id="FZNN01000014">
    <property type="protein sequence ID" value="SNR65407.1"/>
    <property type="molecule type" value="Genomic_DNA"/>
</dbReference>